<name>A0A0A9F6B6_ARUDO</name>
<evidence type="ECO:0000313" key="1">
    <source>
        <dbReference type="EMBL" id="JAE06749.1"/>
    </source>
</evidence>
<proteinExistence type="predicted"/>
<reference evidence="1" key="2">
    <citation type="journal article" date="2015" name="Data Brief">
        <title>Shoot transcriptome of the giant reed, Arundo donax.</title>
        <authorList>
            <person name="Barrero R.A."/>
            <person name="Guerrero F.D."/>
            <person name="Moolhuijzen P."/>
            <person name="Goolsby J.A."/>
            <person name="Tidwell J."/>
            <person name="Bellgard S.E."/>
            <person name="Bellgard M.I."/>
        </authorList>
    </citation>
    <scope>NUCLEOTIDE SEQUENCE</scope>
    <source>
        <tissue evidence="1">Shoot tissue taken approximately 20 cm above the soil surface</tissue>
    </source>
</reference>
<organism evidence="1">
    <name type="scientific">Arundo donax</name>
    <name type="common">Giant reed</name>
    <name type="synonym">Donax arundinaceus</name>
    <dbReference type="NCBI Taxonomy" id="35708"/>
    <lineage>
        <taxon>Eukaryota</taxon>
        <taxon>Viridiplantae</taxon>
        <taxon>Streptophyta</taxon>
        <taxon>Embryophyta</taxon>
        <taxon>Tracheophyta</taxon>
        <taxon>Spermatophyta</taxon>
        <taxon>Magnoliopsida</taxon>
        <taxon>Liliopsida</taxon>
        <taxon>Poales</taxon>
        <taxon>Poaceae</taxon>
        <taxon>PACMAD clade</taxon>
        <taxon>Arundinoideae</taxon>
        <taxon>Arundineae</taxon>
        <taxon>Arundo</taxon>
    </lineage>
</organism>
<accession>A0A0A9F6B6</accession>
<dbReference type="EMBL" id="GBRH01191147">
    <property type="protein sequence ID" value="JAE06749.1"/>
    <property type="molecule type" value="Transcribed_RNA"/>
</dbReference>
<dbReference type="AlphaFoldDB" id="A0A0A9F6B6"/>
<reference evidence="1" key="1">
    <citation type="submission" date="2014-09" db="EMBL/GenBank/DDBJ databases">
        <authorList>
            <person name="Magalhaes I.L.F."/>
            <person name="Oliveira U."/>
            <person name="Santos F.R."/>
            <person name="Vidigal T.H.D.A."/>
            <person name="Brescovit A.D."/>
            <person name="Santos A.J."/>
        </authorList>
    </citation>
    <scope>NUCLEOTIDE SEQUENCE</scope>
    <source>
        <tissue evidence="1">Shoot tissue taken approximately 20 cm above the soil surface</tissue>
    </source>
</reference>
<protein>
    <submittedName>
        <fullName evidence="1">Uncharacterized protein</fullName>
    </submittedName>
</protein>
<sequence>MCSFCSEAFHRCHYFIFLTRCKHSMVISISAASSYLGINPLYHH</sequence>